<reference evidence="2" key="1">
    <citation type="journal article" date="2020" name="Stud. Mycol.">
        <title>101 Dothideomycetes genomes: a test case for predicting lifestyles and emergence of pathogens.</title>
        <authorList>
            <person name="Haridas S."/>
            <person name="Albert R."/>
            <person name="Binder M."/>
            <person name="Bloem J."/>
            <person name="Labutti K."/>
            <person name="Salamov A."/>
            <person name="Andreopoulos B."/>
            <person name="Baker S."/>
            <person name="Barry K."/>
            <person name="Bills G."/>
            <person name="Bluhm B."/>
            <person name="Cannon C."/>
            <person name="Castanera R."/>
            <person name="Culley D."/>
            <person name="Daum C."/>
            <person name="Ezra D."/>
            <person name="Gonzalez J."/>
            <person name="Henrissat B."/>
            <person name="Kuo A."/>
            <person name="Liang C."/>
            <person name="Lipzen A."/>
            <person name="Lutzoni F."/>
            <person name="Magnuson J."/>
            <person name="Mondo S."/>
            <person name="Nolan M."/>
            <person name="Ohm R."/>
            <person name="Pangilinan J."/>
            <person name="Park H.-J."/>
            <person name="Ramirez L."/>
            <person name="Alfaro M."/>
            <person name="Sun H."/>
            <person name="Tritt A."/>
            <person name="Yoshinaga Y."/>
            <person name="Zwiers L.-H."/>
            <person name="Turgeon B."/>
            <person name="Goodwin S."/>
            <person name="Spatafora J."/>
            <person name="Crous P."/>
            <person name="Grigoriev I."/>
        </authorList>
    </citation>
    <scope>NUCLEOTIDE SEQUENCE</scope>
    <source>
        <strain evidence="2">CBS 121410</strain>
    </source>
</reference>
<dbReference type="EMBL" id="ML978720">
    <property type="protein sequence ID" value="KAF2087273.1"/>
    <property type="molecule type" value="Genomic_DNA"/>
</dbReference>
<feature type="compositionally biased region" description="Basic and acidic residues" evidence="1">
    <location>
        <begin position="19"/>
        <end position="32"/>
    </location>
</feature>
<keyword evidence="3" id="KW-1185">Reference proteome</keyword>
<dbReference type="AlphaFoldDB" id="A0A9P4HV20"/>
<feature type="compositionally biased region" description="Low complexity" evidence="1">
    <location>
        <begin position="248"/>
        <end position="258"/>
    </location>
</feature>
<feature type="compositionally biased region" description="Pro residues" evidence="1">
    <location>
        <begin position="208"/>
        <end position="217"/>
    </location>
</feature>
<feature type="region of interest" description="Disordered" evidence="1">
    <location>
        <begin position="1"/>
        <end position="32"/>
    </location>
</feature>
<feature type="compositionally biased region" description="Basic and acidic residues" evidence="1">
    <location>
        <begin position="259"/>
        <end position="272"/>
    </location>
</feature>
<organism evidence="2 3">
    <name type="scientific">Saccharata proteae CBS 121410</name>
    <dbReference type="NCBI Taxonomy" id="1314787"/>
    <lineage>
        <taxon>Eukaryota</taxon>
        <taxon>Fungi</taxon>
        <taxon>Dikarya</taxon>
        <taxon>Ascomycota</taxon>
        <taxon>Pezizomycotina</taxon>
        <taxon>Dothideomycetes</taxon>
        <taxon>Dothideomycetes incertae sedis</taxon>
        <taxon>Botryosphaeriales</taxon>
        <taxon>Saccharataceae</taxon>
        <taxon>Saccharata</taxon>
    </lineage>
</organism>
<sequence>MIDDPIPDAFDFGTDDDTHESGEPRSQEEEQRLLSGFDLFSSYEHRTQSICQTIDPSTLAATPAHEPPANLQIDADGLDILKSKSVTSHDVFPSQQLTATPTQHVQPQTPDSNQEKHYPPPIPTSFNDFNLFDAPCYSPIPHHAYTAPQNSPAGDPLAAYPPSPPPADLQILQSPFSHPSPYYTQPHHHRYPQPPTYPHHERAHSQPPEQPPPPQPQPTFQRTGGVFLGKPRPVRTQPFPHAQHDRNSSSSSTSNSPSDRNRDRFSKRDMTNRRVLHPYHRHPLQRPGARRMVSDGAAMMMMPGPTSAPGMLPMRWEGYTRAPGAPPLSLPLSMPPAHQAQQNTGPGPAQMTPQLPPRTADGNGSTAQMQMQTQQPSHSLPTTDAAGLKNVLVDELRRMRRDMQALEAYVRKMMMDGSEDLDDASDMDPGTKSLRSDIRARNALVTDASAPLEPLVPVTRKPSLFTEQPAWASSMTGDAIREWDPPGQTTTAALEAHGVTPPEGLFLWQRKELLLRVLGAAREFVGRVLG</sequence>
<evidence type="ECO:0000313" key="2">
    <source>
        <dbReference type="EMBL" id="KAF2087273.1"/>
    </source>
</evidence>
<dbReference type="Proteomes" id="UP000799776">
    <property type="component" value="Unassembled WGS sequence"/>
</dbReference>
<feature type="region of interest" description="Disordered" evidence="1">
    <location>
        <begin position="334"/>
        <end position="368"/>
    </location>
</feature>
<proteinExistence type="predicted"/>
<feature type="region of interest" description="Disordered" evidence="1">
    <location>
        <begin position="95"/>
        <end position="125"/>
    </location>
</feature>
<comment type="caution">
    <text evidence="2">The sequence shown here is derived from an EMBL/GenBank/DDBJ whole genome shotgun (WGS) entry which is preliminary data.</text>
</comment>
<evidence type="ECO:0000256" key="1">
    <source>
        <dbReference type="SAM" id="MobiDB-lite"/>
    </source>
</evidence>
<feature type="compositionally biased region" description="Polar residues" evidence="1">
    <location>
        <begin position="95"/>
        <end position="112"/>
    </location>
</feature>
<protein>
    <submittedName>
        <fullName evidence="2">Uncharacterized protein</fullName>
    </submittedName>
</protein>
<evidence type="ECO:0000313" key="3">
    <source>
        <dbReference type="Proteomes" id="UP000799776"/>
    </source>
</evidence>
<gene>
    <name evidence="2" type="ORF">K490DRAFT_56898</name>
</gene>
<feature type="region of interest" description="Disordered" evidence="1">
    <location>
        <begin position="147"/>
        <end position="279"/>
    </location>
</feature>
<name>A0A9P4HV20_9PEZI</name>
<accession>A0A9P4HV20</accession>